<evidence type="ECO:0000313" key="2">
    <source>
        <dbReference type="EMBL" id="UFZ04075.1"/>
    </source>
</evidence>
<organism evidence="2 3">
    <name type="scientific">Bradyrhizobium ontarionense</name>
    <dbReference type="NCBI Taxonomy" id="2898149"/>
    <lineage>
        <taxon>Bacteria</taxon>
        <taxon>Pseudomonadati</taxon>
        <taxon>Pseudomonadota</taxon>
        <taxon>Alphaproteobacteria</taxon>
        <taxon>Hyphomicrobiales</taxon>
        <taxon>Nitrobacteraceae</taxon>
        <taxon>Bradyrhizobium</taxon>
    </lineage>
</organism>
<accession>A0ABY3R9L8</accession>
<evidence type="ECO:0000313" key="3">
    <source>
        <dbReference type="Proteomes" id="UP001431010"/>
    </source>
</evidence>
<proteinExistence type="predicted"/>
<reference evidence="2" key="1">
    <citation type="journal article" date="2024" name="Antonie Van Leeuwenhoek">
        <title>Bradyrhizobium ontarionense sp. nov., a novel bacterial symbiont isolated from Aeschynomene indica (Indian jointvetch), harbours photosynthesis, nitrogen fixation and nitrous oxide (N2O) reductase genes.</title>
        <authorList>
            <person name="Bromfield E.S.P."/>
            <person name="Cloutier S."/>
        </authorList>
    </citation>
    <scope>NUCLEOTIDE SEQUENCE</scope>
    <source>
        <strain evidence="2">A19</strain>
    </source>
</reference>
<dbReference type="EMBL" id="CP088156">
    <property type="protein sequence ID" value="UFZ04075.1"/>
    <property type="molecule type" value="Genomic_DNA"/>
</dbReference>
<keyword evidence="3" id="KW-1185">Reference proteome</keyword>
<sequence length="59" mass="5925">MSSAAFRMALILAGLALFATNFAVFPGGRMTGLAKGLALSVSLAVLAALLITAVRSFGP</sequence>
<dbReference type="RefSeq" id="WP_231320087.1">
    <property type="nucleotide sequence ID" value="NZ_CP088156.1"/>
</dbReference>
<feature type="transmembrane region" description="Helical" evidence="1">
    <location>
        <begin position="33"/>
        <end position="54"/>
    </location>
</feature>
<gene>
    <name evidence="2" type="ORF">LQG66_33605</name>
</gene>
<dbReference type="Proteomes" id="UP001431010">
    <property type="component" value="Chromosome"/>
</dbReference>
<evidence type="ECO:0000256" key="1">
    <source>
        <dbReference type="SAM" id="Phobius"/>
    </source>
</evidence>
<keyword evidence="1" id="KW-0812">Transmembrane</keyword>
<keyword evidence="1" id="KW-0472">Membrane</keyword>
<protein>
    <submittedName>
        <fullName evidence="2">Uncharacterized protein</fullName>
    </submittedName>
</protein>
<name>A0ABY3R9L8_9BRAD</name>
<keyword evidence="1" id="KW-1133">Transmembrane helix</keyword>